<organism evidence="2 3">
    <name type="scientific">Pocillopora meandrina</name>
    <dbReference type="NCBI Taxonomy" id="46732"/>
    <lineage>
        <taxon>Eukaryota</taxon>
        <taxon>Metazoa</taxon>
        <taxon>Cnidaria</taxon>
        <taxon>Anthozoa</taxon>
        <taxon>Hexacorallia</taxon>
        <taxon>Scleractinia</taxon>
        <taxon>Astrocoeniina</taxon>
        <taxon>Pocilloporidae</taxon>
        <taxon>Pocillopora</taxon>
    </lineage>
</organism>
<dbReference type="AlphaFoldDB" id="A0AAU9X7G9"/>
<sequence length="142" mass="15416">MTKVCSKLEMFGSQQILPFMMNNLVCSLLNSCGSQTISSAALQPSYFCGNIISSCGVYFKGDTSISPSAQSDLHEVIDLSTLQPDNTPATSTPVSVELSGLQIYKTDVASVRPNTMITDTIVFFFIFVSLPQCMYPIVSTNF</sequence>
<evidence type="ECO:0000313" key="3">
    <source>
        <dbReference type="Proteomes" id="UP001159428"/>
    </source>
</evidence>
<dbReference type="EMBL" id="CALNXJ010000033">
    <property type="protein sequence ID" value="CAH3139576.1"/>
    <property type="molecule type" value="Genomic_DNA"/>
</dbReference>
<gene>
    <name evidence="2" type="ORF">PMEA_00018873</name>
</gene>
<proteinExistence type="predicted"/>
<evidence type="ECO:0000256" key="1">
    <source>
        <dbReference type="SAM" id="Phobius"/>
    </source>
</evidence>
<evidence type="ECO:0000313" key="2">
    <source>
        <dbReference type="EMBL" id="CAH3139576.1"/>
    </source>
</evidence>
<keyword evidence="1" id="KW-0472">Membrane</keyword>
<keyword evidence="1" id="KW-1133">Transmembrane helix</keyword>
<name>A0AAU9X7G9_9CNID</name>
<protein>
    <submittedName>
        <fullName evidence="2">Uncharacterized protein</fullName>
    </submittedName>
</protein>
<keyword evidence="3" id="KW-1185">Reference proteome</keyword>
<reference evidence="2 3" key="1">
    <citation type="submission" date="2022-05" db="EMBL/GenBank/DDBJ databases">
        <authorList>
            <consortium name="Genoscope - CEA"/>
            <person name="William W."/>
        </authorList>
    </citation>
    <scope>NUCLEOTIDE SEQUENCE [LARGE SCALE GENOMIC DNA]</scope>
</reference>
<keyword evidence="1" id="KW-0812">Transmembrane</keyword>
<accession>A0AAU9X7G9</accession>
<dbReference type="Proteomes" id="UP001159428">
    <property type="component" value="Unassembled WGS sequence"/>
</dbReference>
<feature type="transmembrane region" description="Helical" evidence="1">
    <location>
        <begin position="120"/>
        <end position="138"/>
    </location>
</feature>
<comment type="caution">
    <text evidence="2">The sequence shown here is derived from an EMBL/GenBank/DDBJ whole genome shotgun (WGS) entry which is preliminary data.</text>
</comment>